<keyword evidence="4" id="KW-1185">Reference proteome</keyword>
<evidence type="ECO:0000256" key="2">
    <source>
        <dbReference type="SAM" id="MobiDB-lite"/>
    </source>
</evidence>
<dbReference type="OrthoDB" id="2442589at2759"/>
<feature type="non-terminal residue" evidence="3">
    <location>
        <position position="1"/>
    </location>
</feature>
<dbReference type="EMBL" id="CAJVPV010014566">
    <property type="protein sequence ID" value="CAG8685649.1"/>
    <property type="molecule type" value="Genomic_DNA"/>
</dbReference>
<feature type="region of interest" description="Disordered" evidence="2">
    <location>
        <begin position="1"/>
        <end position="32"/>
    </location>
</feature>
<proteinExistence type="predicted"/>
<feature type="compositionally biased region" description="Low complexity" evidence="2">
    <location>
        <begin position="219"/>
        <end position="237"/>
    </location>
</feature>
<feature type="coiled-coil region" evidence="1">
    <location>
        <begin position="57"/>
        <end position="84"/>
    </location>
</feature>
<dbReference type="AlphaFoldDB" id="A0A9N9ETU2"/>
<feature type="region of interest" description="Disordered" evidence="2">
    <location>
        <begin position="218"/>
        <end position="252"/>
    </location>
</feature>
<feature type="compositionally biased region" description="Polar residues" evidence="2">
    <location>
        <begin position="238"/>
        <end position="252"/>
    </location>
</feature>
<accession>A0A9N9ETU2</accession>
<name>A0A9N9ETU2_9GLOM</name>
<gene>
    <name evidence="3" type="ORF">AMORRO_LOCUS11452</name>
</gene>
<evidence type="ECO:0000313" key="3">
    <source>
        <dbReference type="EMBL" id="CAG8685649.1"/>
    </source>
</evidence>
<evidence type="ECO:0000313" key="4">
    <source>
        <dbReference type="Proteomes" id="UP000789342"/>
    </source>
</evidence>
<comment type="caution">
    <text evidence="3">The sequence shown here is derived from an EMBL/GenBank/DDBJ whole genome shotgun (WGS) entry which is preliminary data.</text>
</comment>
<sequence>MPQDERQIPPNKGEEKDHDIKQGGEDTDEEVRTERIKNLRVTPATPSEQHAELLHFIAKKEFKVTELREELKRHEEELRLLKKQWETIVLNERMADAESISISRRSSVSSENEEDEIDKLMNGLGKGINSVIDGIQKVKDSDATHEKITQIKNVVSDVANSTPVQQTKRKTADFTSQAWSNISRGFTSLVESGAIKAAKRKTLQTVHNVERSINEAMLSTKATRTSSTSSPNPSTISKDSVGSQTNQTHQEISKTLTKDADTASLVLPISPISPLSPTFTDFSATDIANSPTTSIFTLPPSPTTPITPTFVTLSNTLSTPPTTPNSSNFDVVSNDNASNNCSKEEFLNNSLVYVIGDEGDG</sequence>
<organism evidence="3 4">
    <name type="scientific">Acaulospora morrowiae</name>
    <dbReference type="NCBI Taxonomy" id="94023"/>
    <lineage>
        <taxon>Eukaryota</taxon>
        <taxon>Fungi</taxon>
        <taxon>Fungi incertae sedis</taxon>
        <taxon>Mucoromycota</taxon>
        <taxon>Glomeromycotina</taxon>
        <taxon>Glomeromycetes</taxon>
        <taxon>Diversisporales</taxon>
        <taxon>Acaulosporaceae</taxon>
        <taxon>Acaulospora</taxon>
    </lineage>
</organism>
<keyword evidence="1" id="KW-0175">Coiled coil</keyword>
<evidence type="ECO:0000256" key="1">
    <source>
        <dbReference type="SAM" id="Coils"/>
    </source>
</evidence>
<protein>
    <submittedName>
        <fullName evidence="3">14227_t:CDS:1</fullName>
    </submittedName>
</protein>
<dbReference type="Proteomes" id="UP000789342">
    <property type="component" value="Unassembled WGS sequence"/>
</dbReference>
<reference evidence="3" key="1">
    <citation type="submission" date="2021-06" db="EMBL/GenBank/DDBJ databases">
        <authorList>
            <person name="Kallberg Y."/>
            <person name="Tangrot J."/>
            <person name="Rosling A."/>
        </authorList>
    </citation>
    <scope>NUCLEOTIDE SEQUENCE</scope>
    <source>
        <strain evidence="3">CL551</strain>
    </source>
</reference>